<organism evidence="1 2">
    <name type="scientific">Lithospermum erythrorhizon</name>
    <name type="common">Purple gromwell</name>
    <name type="synonym">Lithospermum officinale var. erythrorhizon</name>
    <dbReference type="NCBI Taxonomy" id="34254"/>
    <lineage>
        <taxon>Eukaryota</taxon>
        <taxon>Viridiplantae</taxon>
        <taxon>Streptophyta</taxon>
        <taxon>Embryophyta</taxon>
        <taxon>Tracheophyta</taxon>
        <taxon>Spermatophyta</taxon>
        <taxon>Magnoliopsida</taxon>
        <taxon>eudicotyledons</taxon>
        <taxon>Gunneridae</taxon>
        <taxon>Pentapetalae</taxon>
        <taxon>asterids</taxon>
        <taxon>lamiids</taxon>
        <taxon>Boraginales</taxon>
        <taxon>Boraginaceae</taxon>
        <taxon>Boraginoideae</taxon>
        <taxon>Lithospermeae</taxon>
        <taxon>Lithospermum</taxon>
    </lineage>
</organism>
<dbReference type="Proteomes" id="UP001454036">
    <property type="component" value="Unassembled WGS sequence"/>
</dbReference>
<gene>
    <name evidence="1" type="ORF">LIER_10497</name>
</gene>
<proteinExistence type="predicted"/>
<dbReference type="PANTHER" id="PTHR48475:SF2">
    <property type="entry name" value="RIBONUCLEASE H"/>
    <property type="match status" value="1"/>
</dbReference>
<name>A0AAV3PKS9_LITER</name>
<evidence type="ECO:0000313" key="2">
    <source>
        <dbReference type="Proteomes" id="UP001454036"/>
    </source>
</evidence>
<protein>
    <submittedName>
        <fullName evidence="1">Uncharacterized protein</fullName>
    </submittedName>
</protein>
<dbReference type="EMBL" id="BAABME010001868">
    <property type="protein sequence ID" value="GAA0151875.1"/>
    <property type="molecule type" value="Genomic_DNA"/>
</dbReference>
<reference evidence="1 2" key="1">
    <citation type="submission" date="2024-01" db="EMBL/GenBank/DDBJ databases">
        <title>The complete chloroplast genome sequence of Lithospermum erythrorhizon: insights into the phylogenetic relationship among Boraginaceae species and the maternal lineages of purple gromwells.</title>
        <authorList>
            <person name="Okada T."/>
            <person name="Watanabe K."/>
        </authorList>
    </citation>
    <scope>NUCLEOTIDE SEQUENCE [LARGE SCALE GENOMIC DNA]</scope>
</reference>
<dbReference type="AlphaFoldDB" id="A0AAV3PKS9"/>
<evidence type="ECO:0000313" key="1">
    <source>
        <dbReference type="EMBL" id="GAA0151875.1"/>
    </source>
</evidence>
<accession>A0AAV3PKS9</accession>
<dbReference type="PANTHER" id="PTHR48475">
    <property type="entry name" value="RIBONUCLEASE H"/>
    <property type="match status" value="1"/>
</dbReference>
<keyword evidence="2" id="KW-1185">Reference proteome</keyword>
<sequence length="168" mass="19008">MLINSREAGDHETNLWESFDNLRRHKLWLNPKKGRPAALSGDLRVSPQQCSYPRGLDTLICPYRHCPEAYAVLCSASCGSNHRPASAQILENPSRSRRIVKLAIELSEFDLRYKPRTSIKAQALVDFMVECTHGPEEEGLELVNVFEASREKVWLLYVDGASNRLARG</sequence>
<comment type="caution">
    <text evidence="1">The sequence shown here is derived from an EMBL/GenBank/DDBJ whole genome shotgun (WGS) entry which is preliminary data.</text>
</comment>